<gene>
    <name evidence="2" type="ORF">GCM10023231_33080</name>
</gene>
<evidence type="ECO:0000313" key="3">
    <source>
        <dbReference type="Proteomes" id="UP001501411"/>
    </source>
</evidence>
<dbReference type="Pfam" id="PF08522">
    <property type="entry name" value="BT_3987-like_N"/>
    <property type="match status" value="1"/>
</dbReference>
<proteinExistence type="predicted"/>
<sequence length="309" mass="34524">MFIGAWCFILGFAALCVSCNKEELRYNPADWVKLYMPQAINNPVEHPLVMRDSAQSIVYGAAYAGTTYPATDITVTFQAKPDKVADFNAQHGTDYKVLPADSYTFQSSAIIPAGKDNSAPLHLQIKTIGALEPLVNYLLPLSLVQAGDNLTINPTLQTSYFLIRGEYKRFDRSAWKIVDFSTQNGQEGSANERVENALDGDINTFWHSQYQGDRPGPPHFLTFDMNKLQQVHGVSFSARRNAANGQFKRVRVELSQDGQNWQLAGSFELANALENTVYLASNMEGRYIRIWIDEAYGNITCSLAELNVF</sequence>
<evidence type="ECO:0000313" key="2">
    <source>
        <dbReference type="EMBL" id="GAA4801673.1"/>
    </source>
</evidence>
<comment type="caution">
    <text evidence="2">The sequence shown here is derived from an EMBL/GenBank/DDBJ whole genome shotgun (WGS) entry which is preliminary data.</text>
</comment>
<name>A0ABP9BX00_9SPHI</name>
<dbReference type="InterPro" id="IPR000421">
    <property type="entry name" value="FA58C"/>
</dbReference>
<keyword evidence="3" id="KW-1185">Reference proteome</keyword>
<organism evidence="2 3">
    <name type="scientific">Olivibacter ginsenosidimutans</name>
    <dbReference type="NCBI Taxonomy" id="1176537"/>
    <lineage>
        <taxon>Bacteria</taxon>
        <taxon>Pseudomonadati</taxon>
        <taxon>Bacteroidota</taxon>
        <taxon>Sphingobacteriia</taxon>
        <taxon>Sphingobacteriales</taxon>
        <taxon>Sphingobacteriaceae</taxon>
        <taxon>Olivibacter</taxon>
    </lineage>
</organism>
<dbReference type="Gene3D" id="2.60.40.1740">
    <property type="entry name" value="hypothetical protein (bacova_03559)"/>
    <property type="match status" value="1"/>
</dbReference>
<dbReference type="InterPro" id="IPR008979">
    <property type="entry name" value="Galactose-bd-like_sf"/>
</dbReference>
<dbReference type="InterPro" id="IPR013728">
    <property type="entry name" value="BT_3987-like_N"/>
</dbReference>
<dbReference type="EMBL" id="BAABIQ010000042">
    <property type="protein sequence ID" value="GAA4801673.1"/>
    <property type="molecule type" value="Genomic_DNA"/>
</dbReference>
<feature type="domain" description="F5/8 type C" evidence="1">
    <location>
        <begin position="155"/>
        <end position="309"/>
    </location>
</feature>
<accession>A0ABP9BX00</accession>
<dbReference type="Gene3D" id="2.60.120.260">
    <property type="entry name" value="Galactose-binding domain-like"/>
    <property type="match status" value="1"/>
</dbReference>
<dbReference type="PROSITE" id="PS50022">
    <property type="entry name" value="FA58C_3"/>
    <property type="match status" value="1"/>
</dbReference>
<dbReference type="Pfam" id="PF00754">
    <property type="entry name" value="F5_F8_type_C"/>
    <property type="match status" value="1"/>
</dbReference>
<reference evidence="3" key="1">
    <citation type="journal article" date="2019" name="Int. J. Syst. Evol. Microbiol.">
        <title>The Global Catalogue of Microorganisms (GCM) 10K type strain sequencing project: providing services to taxonomists for standard genome sequencing and annotation.</title>
        <authorList>
            <consortium name="The Broad Institute Genomics Platform"/>
            <consortium name="The Broad Institute Genome Sequencing Center for Infectious Disease"/>
            <person name="Wu L."/>
            <person name="Ma J."/>
        </authorList>
    </citation>
    <scope>NUCLEOTIDE SEQUENCE [LARGE SCALE GENOMIC DNA]</scope>
    <source>
        <strain evidence="3">JCM 18200</strain>
    </source>
</reference>
<protein>
    <submittedName>
        <fullName evidence="2">Discoidin domain-containing protein</fullName>
    </submittedName>
</protein>
<dbReference type="SUPFAM" id="SSF49785">
    <property type="entry name" value="Galactose-binding domain-like"/>
    <property type="match status" value="1"/>
</dbReference>
<dbReference type="Proteomes" id="UP001501411">
    <property type="component" value="Unassembled WGS sequence"/>
</dbReference>
<evidence type="ECO:0000259" key="1">
    <source>
        <dbReference type="PROSITE" id="PS50022"/>
    </source>
</evidence>